<comment type="caution">
    <text evidence="3">The sequence shown here is derived from an EMBL/GenBank/DDBJ whole genome shotgun (WGS) entry which is preliminary data.</text>
</comment>
<dbReference type="CDD" id="cd07197">
    <property type="entry name" value="nitrilase"/>
    <property type="match status" value="1"/>
</dbReference>
<dbReference type="AlphaFoldDB" id="A0A7Y9JNS9"/>
<evidence type="ECO:0000256" key="1">
    <source>
        <dbReference type="ARBA" id="ARBA00010613"/>
    </source>
</evidence>
<protein>
    <submittedName>
        <fullName evidence="3">Putative amidohydrolase</fullName>
    </submittedName>
</protein>
<dbReference type="Gene3D" id="3.60.110.10">
    <property type="entry name" value="Carbon-nitrogen hydrolase"/>
    <property type="match status" value="1"/>
</dbReference>
<dbReference type="PANTHER" id="PTHR23088">
    <property type="entry name" value="NITRILASE-RELATED"/>
    <property type="match status" value="1"/>
</dbReference>
<dbReference type="Proteomes" id="UP000516957">
    <property type="component" value="Unassembled WGS sequence"/>
</dbReference>
<evidence type="ECO:0000313" key="3">
    <source>
        <dbReference type="EMBL" id="NYD56167.1"/>
    </source>
</evidence>
<dbReference type="InterPro" id="IPR003010">
    <property type="entry name" value="C-N_Hydrolase"/>
</dbReference>
<gene>
    <name evidence="3" type="ORF">BKA08_000405</name>
</gene>
<name>A0A7Y9JNS9_9ACTN</name>
<dbReference type="Pfam" id="PF00795">
    <property type="entry name" value="CN_hydrolase"/>
    <property type="match status" value="1"/>
</dbReference>
<dbReference type="InterPro" id="IPR036526">
    <property type="entry name" value="C-N_Hydrolase_sf"/>
</dbReference>
<organism evidence="3 4">
    <name type="scientific">Nocardioides marinisabuli</name>
    <dbReference type="NCBI Taxonomy" id="419476"/>
    <lineage>
        <taxon>Bacteria</taxon>
        <taxon>Bacillati</taxon>
        <taxon>Actinomycetota</taxon>
        <taxon>Actinomycetes</taxon>
        <taxon>Propionibacteriales</taxon>
        <taxon>Nocardioidaceae</taxon>
        <taxon>Nocardioides</taxon>
    </lineage>
</organism>
<keyword evidence="3" id="KW-0378">Hydrolase</keyword>
<feature type="domain" description="CN hydrolase" evidence="2">
    <location>
        <begin position="6"/>
        <end position="242"/>
    </location>
</feature>
<dbReference type="EMBL" id="JACCBE010000001">
    <property type="protein sequence ID" value="NYD56167.1"/>
    <property type="molecule type" value="Genomic_DNA"/>
</dbReference>
<keyword evidence="4" id="KW-1185">Reference proteome</keyword>
<dbReference type="PANTHER" id="PTHR23088:SF27">
    <property type="entry name" value="DEAMINATED GLUTATHIONE AMIDASE"/>
    <property type="match status" value="1"/>
</dbReference>
<sequence>MTTTSLRVAAGQAAAAPGDLDANVRTTARLAALAGDQGVRVLVLPEAFLTGYEPAVFGGDLPGPADLTGPRLDPVREQARRTDLTVVVGTALDRGARRTLSTVVVRPDGEVVVAYDKQHVDLDERAWFEPGDHGASVLVDGVELGLSTCYDGCFPEHARAASDAGALGYLCSAAYFPGGAHRRDLYYAARALDNGFYVVLSGLTGRCGDSSFIGGSAVYDPEGRPLARLGEEEGLAVAELDPGLVLATRERHRMHHDHRGDLGTRVRV</sequence>
<comment type="similarity">
    <text evidence="1">Belongs to the carbon-nitrogen hydrolase superfamily. NIT1/NIT2 family.</text>
</comment>
<dbReference type="GO" id="GO:0016787">
    <property type="term" value="F:hydrolase activity"/>
    <property type="evidence" value="ECO:0007669"/>
    <property type="project" value="UniProtKB-KW"/>
</dbReference>
<evidence type="ECO:0000259" key="2">
    <source>
        <dbReference type="PROSITE" id="PS50263"/>
    </source>
</evidence>
<dbReference type="PROSITE" id="PS50263">
    <property type="entry name" value="CN_HYDROLASE"/>
    <property type="match status" value="1"/>
</dbReference>
<evidence type="ECO:0000313" key="4">
    <source>
        <dbReference type="Proteomes" id="UP000516957"/>
    </source>
</evidence>
<accession>A0A7Y9JNS9</accession>
<dbReference type="RefSeq" id="WP_179614104.1">
    <property type="nucleotide sequence ID" value="NZ_CP059163.1"/>
</dbReference>
<reference evidence="3 4" key="1">
    <citation type="submission" date="2020-07" db="EMBL/GenBank/DDBJ databases">
        <title>Sequencing the genomes of 1000 actinobacteria strains.</title>
        <authorList>
            <person name="Klenk H.-P."/>
        </authorList>
    </citation>
    <scope>NUCLEOTIDE SEQUENCE [LARGE SCALE GENOMIC DNA]</scope>
    <source>
        <strain evidence="3 4">DSM 18965</strain>
    </source>
</reference>
<dbReference type="SUPFAM" id="SSF56317">
    <property type="entry name" value="Carbon-nitrogen hydrolase"/>
    <property type="match status" value="1"/>
</dbReference>
<proteinExistence type="inferred from homology"/>